<reference evidence="2" key="1">
    <citation type="submission" date="2020-03" db="EMBL/GenBank/DDBJ databases">
        <authorList>
            <person name="Weist P."/>
        </authorList>
    </citation>
    <scope>NUCLEOTIDE SEQUENCE</scope>
</reference>
<dbReference type="EMBL" id="CADEAL010001618">
    <property type="protein sequence ID" value="CAB1433995.1"/>
    <property type="molecule type" value="Genomic_DNA"/>
</dbReference>
<feature type="compositionally biased region" description="Polar residues" evidence="1">
    <location>
        <begin position="38"/>
        <end position="67"/>
    </location>
</feature>
<comment type="caution">
    <text evidence="2">The sequence shown here is derived from an EMBL/GenBank/DDBJ whole genome shotgun (WGS) entry which is preliminary data.</text>
</comment>
<proteinExistence type="predicted"/>
<evidence type="ECO:0000313" key="2">
    <source>
        <dbReference type="EMBL" id="CAB1433995.1"/>
    </source>
</evidence>
<name>A0A9N7YJR2_PLEPL</name>
<accession>A0A9N7YJR2</accession>
<sequence>MIPPHQSFQDVVEKDIDDDIPTDVASLLTQESDERHALQSSCTKKSKEPPTTSPDEQPEVPTTTQGDSAVPGTHKVTSQEPTSSSSLQGDPEEMEALTEEHRSSGGVAGSWLQQDKAHLIPIHLIIPSI</sequence>
<dbReference type="AlphaFoldDB" id="A0A9N7YJR2"/>
<evidence type="ECO:0000313" key="3">
    <source>
        <dbReference type="Proteomes" id="UP001153269"/>
    </source>
</evidence>
<protein>
    <submittedName>
        <fullName evidence="2">Uncharacterized protein</fullName>
    </submittedName>
</protein>
<feature type="region of interest" description="Disordered" evidence="1">
    <location>
        <begin position="1"/>
        <end position="116"/>
    </location>
</feature>
<dbReference type="Proteomes" id="UP001153269">
    <property type="component" value="Unassembled WGS sequence"/>
</dbReference>
<keyword evidence="3" id="KW-1185">Reference proteome</keyword>
<gene>
    <name evidence="2" type="ORF">PLEPLA_LOCUS22087</name>
</gene>
<evidence type="ECO:0000256" key="1">
    <source>
        <dbReference type="SAM" id="MobiDB-lite"/>
    </source>
</evidence>
<feature type="compositionally biased region" description="Polar residues" evidence="1">
    <location>
        <begin position="75"/>
        <end position="88"/>
    </location>
</feature>
<organism evidence="2 3">
    <name type="scientific">Pleuronectes platessa</name>
    <name type="common">European plaice</name>
    <dbReference type="NCBI Taxonomy" id="8262"/>
    <lineage>
        <taxon>Eukaryota</taxon>
        <taxon>Metazoa</taxon>
        <taxon>Chordata</taxon>
        <taxon>Craniata</taxon>
        <taxon>Vertebrata</taxon>
        <taxon>Euteleostomi</taxon>
        <taxon>Actinopterygii</taxon>
        <taxon>Neopterygii</taxon>
        <taxon>Teleostei</taxon>
        <taxon>Neoteleostei</taxon>
        <taxon>Acanthomorphata</taxon>
        <taxon>Carangaria</taxon>
        <taxon>Pleuronectiformes</taxon>
        <taxon>Pleuronectoidei</taxon>
        <taxon>Pleuronectidae</taxon>
        <taxon>Pleuronectes</taxon>
    </lineage>
</organism>